<dbReference type="Proteomes" id="UP000799537">
    <property type="component" value="Unassembled WGS sequence"/>
</dbReference>
<evidence type="ECO:0000256" key="1">
    <source>
        <dbReference type="ARBA" id="ARBA00022679"/>
    </source>
</evidence>
<name>A0A6A6C7I5_ZASCE</name>
<dbReference type="InterPro" id="IPR037143">
    <property type="entry name" value="4-PPantetheinyl_Trfase_dom_sf"/>
</dbReference>
<feature type="region of interest" description="Disordered" evidence="2">
    <location>
        <begin position="121"/>
        <end position="141"/>
    </location>
</feature>
<dbReference type="RefSeq" id="XP_033662751.1">
    <property type="nucleotide sequence ID" value="XM_033813963.1"/>
</dbReference>
<protein>
    <recommendedName>
        <fullName evidence="3">4'-phosphopantetheinyl transferase domain-containing protein</fullName>
    </recommendedName>
</protein>
<proteinExistence type="predicted"/>
<evidence type="ECO:0000259" key="3">
    <source>
        <dbReference type="Pfam" id="PF01648"/>
    </source>
</evidence>
<dbReference type="SUPFAM" id="SSF56214">
    <property type="entry name" value="4'-phosphopantetheinyl transferase"/>
    <property type="match status" value="1"/>
</dbReference>
<organism evidence="4 5">
    <name type="scientific">Zasmidium cellare ATCC 36951</name>
    <dbReference type="NCBI Taxonomy" id="1080233"/>
    <lineage>
        <taxon>Eukaryota</taxon>
        <taxon>Fungi</taxon>
        <taxon>Dikarya</taxon>
        <taxon>Ascomycota</taxon>
        <taxon>Pezizomycotina</taxon>
        <taxon>Dothideomycetes</taxon>
        <taxon>Dothideomycetidae</taxon>
        <taxon>Mycosphaerellales</taxon>
        <taxon>Mycosphaerellaceae</taxon>
        <taxon>Zasmidium</taxon>
    </lineage>
</organism>
<dbReference type="OrthoDB" id="15433at2759"/>
<sequence>MPARPFPFPLSIGTDICRTARIHKLISRPAVEGQKQSPLLHFMNRFLTFREQNDFWKKFGTIPNVADKKFDAITMHLAGRWAAKEAVIKAVGYRQVKLMDVEILRSRGPNGVGGVFALIRDTPGSPTPTEESRSAPTAVAMESTGTIRKVKINPRMQDEPFHSEKEESLEEAYGELEGQIAKVSISHDTGYATAVCLAADQPMEGDVGGEAAARMP</sequence>
<dbReference type="Gene3D" id="3.90.470.20">
    <property type="entry name" value="4'-phosphopantetheinyl transferase domain"/>
    <property type="match status" value="1"/>
</dbReference>
<keyword evidence="5" id="KW-1185">Reference proteome</keyword>
<dbReference type="Pfam" id="PF01648">
    <property type="entry name" value="ACPS"/>
    <property type="match status" value="1"/>
</dbReference>
<accession>A0A6A6C7I5</accession>
<dbReference type="GeneID" id="54567235"/>
<dbReference type="InterPro" id="IPR008278">
    <property type="entry name" value="4-PPantetheinyl_Trfase_dom"/>
</dbReference>
<gene>
    <name evidence="4" type="ORF">M409DRAFT_58644</name>
</gene>
<dbReference type="EMBL" id="ML993616">
    <property type="protein sequence ID" value="KAF2161862.1"/>
    <property type="molecule type" value="Genomic_DNA"/>
</dbReference>
<reference evidence="4" key="1">
    <citation type="journal article" date="2020" name="Stud. Mycol.">
        <title>101 Dothideomycetes genomes: a test case for predicting lifestyles and emergence of pathogens.</title>
        <authorList>
            <person name="Haridas S."/>
            <person name="Albert R."/>
            <person name="Binder M."/>
            <person name="Bloem J."/>
            <person name="Labutti K."/>
            <person name="Salamov A."/>
            <person name="Andreopoulos B."/>
            <person name="Baker S."/>
            <person name="Barry K."/>
            <person name="Bills G."/>
            <person name="Bluhm B."/>
            <person name="Cannon C."/>
            <person name="Castanera R."/>
            <person name="Culley D."/>
            <person name="Daum C."/>
            <person name="Ezra D."/>
            <person name="Gonzalez J."/>
            <person name="Henrissat B."/>
            <person name="Kuo A."/>
            <person name="Liang C."/>
            <person name="Lipzen A."/>
            <person name="Lutzoni F."/>
            <person name="Magnuson J."/>
            <person name="Mondo S."/>
            <person name="Nolan M."/>
            <person name="Ohm R."/>
            <person name="Pangilinan J."/>
            <person name="Park H.-J."/>
            <person name="Ramirez L."/>
            <person name="Alfaro M."/>
            <person name="Sun H."/>
            <person name="Tritt A."/>
            <person name="Yoshinaga Y."/>
            <person name="Zwiers L.-H."/>
            <person name="Turgeon B."/>
            <person name="Goodwin S."/>
            <person name="Spatafora J."/>
            <person name="Crous P."/>
            <person name="Grigoriev I."/>
        </authorList>
    </citation>
    <scope>NUCLEOTIDE SEQUENCE</scope>
    <source>
        <strain evidence="4">ATCC 36951</strain>
    </source>
</reference>
<dbReference type="AlphaFoldDB" id="A0A6A6C7I5"/>
<evidence type="ECO:0000313" key="4">
    <source>
        <dbReference type="EMBL" id="KAF2161862.1"/>
    </source>
</evidence>
<keyword evidence="1" id="KW-0808">Transferase</keyword>
<evidence type="ECO:0000256" key="2">
    <source>
        <dbReference type="SAM" id="MobiDB-lite"/>
    </source>
</evidence>
<evidence type="ECO:0000313" key="5">
    <source>
        <dbReference type="Proteomes" id="UP000799537"/>
    </source>
</evidence>
<dbReference type="GO" id="GO:0008897">
    <property type="term" value="F:holo-[acyl-carrier-protein] synthase activity"/>
    <property type="evidence" value="ECO:0007669"/>
    <property type="project" value="InterPro"/>
</dbReference>
<dbReference type="GO" id="GO:0000287">
    <property type="term" value="F:magnesium ion binding"/>
    <property type="evidence" value="ECO:0007669"/>
    <property type="project" value="InterPro"/>
</dbReference>
<feature type="domain" description="4'-phosphopantetheinyl transferase" evidence="3">
    <location>
        <begin position="11"/>
        <end position="105"/>
    </location>
</feature>